<evidence type="ECO:0000256" key="7">
    <source>
        <dbReference type="ARBA" id="ARBA00048470"/>
    </source>
</evidence>
<dbReference type="Gene3D" id="3.30.70.3460">
    <property type="match status" value="1"/>
</dbReference>
<keyword evidence="11" id="KW-1185">Reference proteome</keyword>
<evidence type="ECO:0000256" key="2">
    <source>
        <dbReference type="ARBA" id="ARBA00023444"/>
    </source>
</evidence>
<dbReference type="InterPro" id="IPR050684">
    <property type="entry name" value="HTH-Siroheme_Decarb"/>
</dbReference>
<dbReference type="Pfam" id="PF22451">
    <property type="entry name" value="NirdL-like_HTH"/>
    <property type="match status" value="1"/>
</dbReference>
<feature type="domain" description="Siroheme decarboxylase AsnC-like ligand binding" evidence="8">
    <location>
        <begin position="67"/>
        <end position="136"/>
    </location>
</feature>
<evidence type="ECO:0000313" key="11">
    <source>
        <dbReference type="Proteomes" id="UP001269819"/>
    </source>
</evidence>
<dbReference type="InterPro" id="IPR040523">
    <property type="entry name" value="AsnC_trans_reg2"/>
</dbReference>
<dbReference type="Gene3D" id="1.10.10.2890">
    <property type="match status" value="1"/>
</dbReference>
<evidence type="ECO:0000256" key="6">
    <source>
        <dbReference type="ARBA" id="ARBA00045291"/>
    </source>
</evidence>
<comment type="similarity">
    <text evidence="3">Belongs to the Ahb/Nir family.</text>
</comment>
<evidence type="ECO:0000259" key="9">
    <source>
        <dbReference type="Pfam" id="PF22451"/>
    </source>
</evidence>
<dbReference type="PANTHER" id="PTHR43413:SF1">
    <property type="entry name" value="SIROHEME DECARBOXYLASE NIRL SUBUNIT"/>
    <property type="match status" value="1"/>
</dbReference>
<dbReference type="Pfam" id="PF17805">
    <property type="entry name" value="AsnC_trans_reg2"/>
    <property type="match status" value="1"/>
</dbReference>
<comment type="pathway">
    <text evidence="2">Porphyrin-containing compound metabolism.</text>
</comment>
<sequence>MNDDQRRLMNRLQQGFPLVPSPWRALAEELALEEAALRQQVDDWLADGTLTRFGPMFDVEALGGAFTLAAMAVPEPRFEAVHRLLDGLPEVAHNYRREHALNMWFVLACDSPAAVTRSLEHIEAVTGLVVMNFPKEATYHVGLHFPV</sequence>
<evidence type="ECO:0000256" key="4">
    <source>
        <dbReference type="ARBA" id="ARBA00023465"/>
    </source>
</evidence>
<evidence type="ECO:0000313" key="10">
    <source>
        <dbReference type="EMBL" id="MDV2080081.1"/>
    </source>
</evidence>
<comment type="subunit">
    <text evidence="4">Probably forms a complex composed of NirD, NirL, NirG and NirH. All proteins are required for the total conversion of siroheme to didecarboxysiroheme.</text>
</comment>
<comment type="catalytic activity">
    <reaction evidence="7">
        <text>siroheme + 2 H(+) = 12,18-didecarboxysiroheme + 2 CO2</text>
        <dbReference type="Rhea" id="RHEA:19093"/>
        <dbReference type="ChEBI" id="CHEBI:15378"/>
        <dbReference type="ChEBI" id="CHEBI:16526"/>
        <dbReference type="ChEBI" id="CHEBI:60052"/>
        <dbReference type="ChEBI" id="CHEBI:140497"/>
        <dbReference type="EC" id="4.1.1.111"/>
    </reaction>
</comment>
<evidence type="ECO:0000256" key="1">
    <source>
        <dbReference type="ARBA" id="ARBA00023239"/>
    </source>
</evidence>
<protein>
    <recommendedName>
        <fullName evidence="5">siroheme decarboxylase</fullName>
        <ecNumber evidence="5">4.1.1.111</ecNumber>
    </recommendedName>
</protein>
<name>A0ABU3W0Q0_9GAMM</name>
<dbReference type="Proteomes" id="UP001269819">
    <property type="component" value="Unassembled WGS sequence"/>
</dbReference>
<comment type="caution">
    <text evidence="10">The sequence shown here is derived from an EMBL/GenBank/DDBJ whole genome shotgun (WGS) entry which is preliminary data.</text>
</comment>
<dbReference type="EC" id="4.1.1.111" evidence="5"/>
<comment type="function">
    <text evidence="6">Involved in heme d1 biosynthesis. Catalyzes the decarboxylation of siroheme into didecarboxysiroheme.</text>
</comment>
<dbReference type="RefSeq" id="WP_316974535.1">
    <property type="nucleotide sequence ID" value="NZ_JAWIIJ010000011.1"/>
</dbReference>
<evidence type="ECO:0000256" key="3">
    <source>
        <dbReference type="ARBA" id="ARBA00023457"/>
    </source>
</evidence>
<reference evidence="10 11" key="1">
    <citation type="submission" date="2023-10" db="EMBL/GenBank/DDBJ databases">
        <title>Characteristics and mechanism of a salt-tolerant marine origin heterotrophic nitrifying- aerobic denitrifying bacteria Marinobacter xestospongiae HN1.</title>
        <authorList>
            <person name="Qi R."/>
        </authorList>
    </citation>
    <scope>NUCLEOTIDE SEQUENCE [LARGE SCALE GENOMIC DNA]</scope>
    <source>
        <strain evidence="10 11">HN1</strain>
    </source>
</reference>
<feature type="domain" description="Siroheme decarboxylase NirL-like HTH" evidence="9">
    <location>
        <begin position="6"/>
        <end position="48"/>
    </location>
</feature>
<keyword evidence="1" id="KW-0456">Lyase</keyword>
<proteinExistence type="inferred from homology"/>
<dbReference type="InterPro" id="IPR053953">
    <property type="entry name" value="NirdL-like_HTH"/>
</dbReference>
<dbReference type="EMBL" id="JAWIIJ010000011">
    <property type="protein sequence ID" value="MDV2080081.1"/>
    <property type="molecule type" value="Genomic_DNA"/>
</dbReference>
<accession>A0ABU3W0Q0</accession>
<evidence type="ECO:0000256" key="5">
    <source>
        <dbReference type="ARBA" id="ARBA00023471"/>
    </source>
</evidence>
<gene>
    <name evidence="10" type="ORF">RYS15_15455</name>
</gene>
<organism evidence="10 11">
    <name type="scientific">Marinobacter xestospongiae</name>
    <dbReference type="NCBI Taxonomy" id="994319"/>
    <lineage>
        <taxon>Bacteria</taxon>
        <taxon>Pseudomonadati</taxon>
        <taxon>Pseudomonadota</taxon>
        <taxon>Gammaproteobacteria</taxon>
        <taxon>Pseudomonadales</taxon>
        <taxon>Marinobacteraceae</taxon>
        <taxon>Marinobacter</taxon>
    </lineage>
</organism>
<evidence type="ECO:0000259" key="8">
    <source>
        <dbReference type="Pfam" id="PF17805"/>
    </source>
</evidence>
<dbReference type="PANTHER" id="PTHR43413">
    <property type="entry name" value="TRANSCRIPTIONAL REGULATOR, ASNC FAMILY"/>
    <property type="match status" value="1"/>
</dbReference>